<evidence type="ECO:0000313" key="2">
    <source>
        <dbReference type="EMBL" id="SET17267.1"/>
    </source>
</evidence>
<dbReference type="EMBL" id="FOHV01000010">
    <property type="protein sequence ID" value="SET17267.1"/>
    <property type="molecule type" value="Genomic_DNA"/>
</dbReference>
<feature type="domain" description="Phage neck terminator protein gp12-like" evidence="1">
    <location>
        <begin position="4"/>
        <end position="145"/>
    </location>
</feature>
<protein>
    <recommendedName>
        <fullName evidence="1">Phage neck terminator protein gp12-like domain-containing protein</fullName>
    </recommendedName>
</protein>
<dbReference type="Proteomes" id="UP000242642">
    <property type="component" value="Unassembled WGS sequence"/>
</dbReference>
<dbReference type="Pfam" id="PF23961">
    <property type="entry name" value="Phage_tail_terminator_9"/>
    <property type="match status" value="1"/>
</dbReference>
<name>A0A1I0CCL2_9GAMM</name>
<dbReference type="InterPro" id="IPR057087">
    <property type="entry name" value="Gp12-like"/>
</dbReference>
<dbReference type="NCBIfam" id="NF047498">
    <property type="entry name" value="LIC_12616_fam"/>
    <property type="match status" value="1"/>
</dbReference>
<evidence type="ECO:0000313" key="3">
    <source>
        <dbReference type="Proteomes" id="UP000242642"/>
    </source>
</evidence>
<proteinExistence type="predicted"/>
<accession>A0A1I0CCL2</accession>
<evidence type="ECO:0000259" key="1">
    <source>
        <dbReference type="Pfam" id="PF23961"/>
    </source>
</evidence>
<gene>
    <name evidence="2" type="ORF">SAMN02583745_01581</name>
</gene>
<sequence>MHALRNLIREVLSLPNGTVRPSRDNGAFTPGIVIVNDVSSESLGMRSDFVNGQEVISESIVTLISIHVFGKNANTLLNKFRLALRTSHFLSGIKQMHACVYRYSDVRDLTTGIGATKEERSQIDVYLMHNFSIQTDLPAIELTSIHAQAQTSKNNIITINNEVNQG</sequence>
<dbReference type="AlphaFoldDB" id="A0A1I0CCL2"/>
<keyword evidence="3" id="KW-1185">Reference proteome</keyword>
<dbReference type="STRING" id="1123402.SAMN02583745_01581"/>
<organism evidence="2 3">
    <name type="scientific">Thorsellia anophelis DSM 18579</name>
    <dbReference type="NCBI Taxonomy" id="1123402"/>
    <lineage>
        <taxon>Bacteria</taxon>
        <taxon>Pseudomonadati</taxon>
        <taxon>Pseudomonadota</taxon>
        <taxon>Gammaproteobacteria</taxon>
        <taxon>Enterobacterales</taxon>
        <taxon>Thorselliaceae</taxon>
        <taxon>Thorsellia</taxon>
    </lineage>
</organism>
<reference evidence="3" key="1">
    <citation type="submission" date="2016-10" db="EMBL/GenBank/DDBJ databases">
        <authorList>
            <person name="Varghese N."/>
            <person name="Submissions S."/>
        </authorList>
    </citation>
    <scope>NUCLEOTIDE SEQUENCE [LARGE SCALE GENOMIC DNA]</scope>
    <source>
        <strain evidence="3">DSM 18579</strain>
    </source>
</reference>